<dbReference type="InterPro" id="IPR045090">
    <property type="entry name" value="Pept_M3A_M3B"/>
</dbReference>
<evidence type="ECO:0000256" key="3">
    <source>
        <dbReference type="ARBA" id="ARBA00022723"/>
    </source>
</evidence>
<dbReference type="AlphaFoldDB" id="A0A1Y2DF86"/>
<evidence type="ECO:0000256" key="1">
    <source>
        <dbReference type="ARBA" id="ARBA00006040"/>
    </source>
</evidence>
<evidence type="ECO:0000256" key="8">
    <source>
        <dbReference type="SAM" id="SignalP"/>
    </source>
</evidence>
<keyword evidence="2 7" id="KW-0645">Protease</keyword>
<dbReference type="Pfam" id="PF01432">
    <property type="entry name" value="Peptidase_M3"/>
    <property type="match status" value="1"/>
</dbReference>
<dbReference type="InterPro" id="IPR024077">
    <property type="entry name" value="Neurolysin/TOP_dom2"/>
</dbReference>
<dbReference type="GO" id="GO:0005758">
    <property type="term" value="C:mitochondrial intermembrane space"/>
    <property type="evidence" value="ECO:0007669"/>
    <property type="project" value="TreeGrafter"/>
</dbReference>
<dbReference type="InterPro" id="IPR024079">
    <property type="entry name" value="MetalloPept_cat_dom_sf"/>
</dbReference>
<sequence>MKKVFFSISILLSFYIKLVKMVSTIANPTVPAQLNWTYTAEDLKKLTEKIIEDGKKISKQIEEIPDDECSFESVIVPIGRKMENEVDAIESNIDFFQHISPNKDIRDASAECSLKLQEFGIELSMNKKVYQKVAKVIENIKNGKFKAPENPEDKRLLEKIDLDYRRDGLALPDNKLDELKELKKKLTNLSIEFSRCIGEDKTTYVFTKKELDGLSEDFFENLEKTTKDGEEAYIVDMKYPSYFPILKLAKNENTRKTMMRTYGQRCKPNVDRLKEALALRLKIANMLGYPSHSHFKLETKMAKNPKNVLEFLQNLKEKLQPLAKEEIKKLLELKKAEKDELHEPFDNELHDWDFHYYNRMLIEKEYAVKDDEIKQYLPIKEVTEEMLGIYEKIFSIKCVEIENPAVWHPDVRQFEIYDKKSNDYMGTVYLDLYPREGKYTHAACFGLISGYDKEDGKHVYPVVAMVANFSKPTATKPSLLKHNEVTTYYHELGHVFHQICSNTKWSRFHGTHVERDFVEAPSQMLENWCWEPEVLEKLSHHYQDKNKKLPKNLIDSLIKTKNVNAAISNLRQIFFGSIDMKLHTMEKEDKNLDIIKIWNDLRKEITLIENLQDTWGIATFNHIMSGYDSGYYGYLWSEVFSADMYFSKFKPIGILNPEIGEKYRNIILKNGGSKDAMDLLKEFLGREPNNEAFLKSLGIN</sequence>
<comment type="cofactor">
    <cofactor evidence="7">
        <name>Zn(2+)</name>
        <dbReference type="ChEBI" id="CHEBI:29105"/>
    </cofactor>
    <text evidence="7">Binds 1 zinc ion.</text>
</comment>
<dbReference type="Proteomes" id="UP000193920">
    <property type="component" value="Unassembled WGS sequence"/>
</dbReference>
<dbReference type="STRING" id="1754190.A0A1Y2DF86"/>
<proteinExistence type="inferred from homology"/>
<evidence type="ECO:0000313" key="11">
    <source>
        <dbReference type="Proteomes" id="UP000193920"/>
    </source>
</evidence>
<dbReference type="InterPro" id="IPR024080">
    <property type="entry name" value="Neurolysin/TOP_N"/>
</dbReference>
<evidence type="ECO:0000256" key="7">
    <source>
        <dbReference type="RuleBase" id="RU003435"/>
    </source>
</evidence>
<protein>
    <submittedName>
        <fullName evidence="10">Zincin</fullName>
    </submittedName>
</protein>
<dbReference type="PANTHER" id="PTHR11804">
    <property type="entry name" value="PROTEASE M3 THIMET OLIGOPEPTIDASE-RELATED"/>
    <property type="match status" value="1"/>
</dbReference>
<evidence type="ECO:0000259" key="9">
    <source>
        <dbReference type="Pfam" id="PF01432"/>
    </source>
</evidence>
<dbReference type="OrthoDB" id="534666at2759"/>
<evidence type="ECO:0000256" key="2">
    <source>
        <dbReference type="ARBA" id="ARBA00022670"/>
    </source>
</evidence>
<feature type="domain" description="Peptidase M3A/M3B catalytic" evidence="9">
    <location>
        <begin position="246"/>
        <end position="698"/>
    </location>
</feature>
<keyword evidence="4 7" id="KW-0378">Hydrolase</keyword>
<evidence type="ECO:0000256" key="5">
    <source>
        <dbReference type="ARBA" id="ARBA00022833"/>
    </source>
</evidence>
<feature type="chain" id="PRO_5012508344" evidence="8">
    <location>
        <begin position="22"/>
        <end position="700"/>
    </location>
</feature>
<dbReference type="Gene3D" id="3.40.390.10">
    <property type="entry name" value="Collagenase (Catalytic Domain)"/>
    <property type="match status" value="1"/>
</dbReference>
<dbReference type="EMBL" id="MCOG01000070">
    <property type="protein sequence ID" value="ORY57335.1"/>
    <property type="molecule type" value="Genomic_DNA"/>
</dbReference>
<evidence type="ECO:0000256" key="6">
    <source>
        <dbReference type="ARBA" id="ARBA00023049"/>
    </source>
</evidence>
<comment type="similarity">
    <text evidence="1 7">Belongs to the peptidase M3 family.</text>
</comment>
<keyword evidence="8" id="KW-0732">Signal</keyword>
<dbReference type="GO" id="GO:0006508">
    <property type="term" value="P:proteolysis"/>
    <property type="evidence" value="ECO:0007669"/>
    <property type="project" value="UniProtKB-KW"/>
</dbReference>
<keyword evidence="11" id="KW-1185">Reference proteome</keyword>
<comment type="caution">
    <text evidence="10">The sequence shown here is derived from an EMBL/GenBank/DDBJ whole genome shotgun (WGS) entry which is preliminary data.</text>
</comment>
<keyword evidence="6 7" id="KW-0482">Metalloprotease</keyword>
<dbReference type="CDD" id="cd06455">
    <property type="entry name" value="M3A_TOP"/>
    <property type="match status" value="1"/>
</dbReference>
<evidence type="ECO:0000313" key="10">
    <source>
        <dbReference type="EMBL" id="ORY57335.1"/>
    </source>
</evidence>
<dbReference type="Gene3D" id="1.20.1050.40">
    <property type="entry name" value="Endopeptidase. Chain P, domain 1"/>
    <property type="match status" value="1"/>
</dbReference>
<dbReference type="SUPFAM" id="SSF55486">
    <property type="entry name" value="Metalloproteases ('zincins'), catalytic domain"/>
    <property type="match status" value="1"/>
</dbReference>
<reference evidence="10 11" key="1">
    <citation type="submission" date="2016-08" db="EMBL/GenBank/DDBJ databases">
        <title>A Parts List for Fungal Cellulosomes Revealed by Comparative Genomics.</title>
        <authorList>
            <consortium name="DOE Joint Genome Institute"/>
            <person name="Haitjema C.H."/>
            <person name="Gilmore S.P."/>
            <person name="Henske J.K."/>
            <person name="Solomon K.V."/>
            <person name="De Groot R."/>
            <person name="Kuo A."/>
            <person name="Mondo S.J."/>
            <person name="Salamov A.A."/>
            <person name="Labutti K."/>
            <person name="Zhao Z."/>
            <person name="Chiniquy J."/>
            <person name="Barry K."/>
            <person name="Brewer H.M."/>
            <person name="Purvine S.O."/>
            <person name="Wright A.T."/>
            <person name="Boxma B."/>
            <person name="Van Alen T."/>
            <person name="Hackstein J.H."/>
            <person name="Baker S.E."/>
            <person name="Grigoriev I.V."/>
            <person name="O'Malley M.A."/>
        </authorList>
    </citation>
    <scope>NUCLEOTIDE SEQUENCE [LARGE SCALE GENOMIC DNA]</scope>
    <source>
        <strain evidence="10 11">G1</strain>
    </source>
</reference>
<accession>A0A1Y2DF86</accession>
<dbReference type="GO" id="GO:0046872">
    <property type="term" value="F:metal ion binding"/>
    <property type="evidence" value="ECO:0007669"/>
    <property type="project" value="UniProtKB-UniRule"/>
</dbReference>
<gene>
    <name evidence="10" type="ORF">LY90DRAFT_454893</name>
</gene>
<dbReference type="GO" id="GO:0004222">
    <property type="term" value="F:metalloendopeptidase activity"/>
    <property type="evidence" value="ECO:0007669"/>
    <property type="project" value="InterPro"/>
</dbReference>
<keyword evidence="5 7" id="KW-0862">Zinc</keyword>
<dbReference type="FunFam" id="3.40.390.10:FF:000006">
    <property type="entry name" value="Thimet oligopeptidase 1"/>
    <property type="match status" value="1"/>
</dbReference>
<dbReference type="InterPro" id="IPR001567">
    <property type="entry name" value="Pept_M3A_M3B_dom"/>
</dbReference>
<name>A0A1Y2DF86_9FUNG</name>
<keyword evidence="3 7" id="KW-0479">Metal-binding</keyword>
<feature type="signal peptide" evidence="8">
    <location>
        <begin position="1"/>
        <end position="21"/>
    </location>
</feature>
<dbReference type="Gene3D" id="1.10.1370.10">
    <property type="entry name" value="Neurolysin, domain 3"/>
    <property type="match status" value="1"/>
</dbReference>
<dbReference type="GO" id="GO:0006518">
    <property type="term" value="P:peptide metabolic process"/>
    <property type="evidence" value="ECO:0007669"/>
    <property type="project" value="TreeGrafter"/>
</dbReference>
<dbReference type="PANTHER" id="PTHR11804:SF84">
    <property type="entry name" value="SACCHAROLYSIN"/>
    <property type="match status" value="1"/>
</dbReference>
<evidence type="ECO:0000256" key="4">
    <source>
        <dbReference type="ARBA" id="ARBA00022801"/>
    </source>
</evidence>
<organism evidence="10 11">
    <name type="scientific">Neocallimastix californiae</name>
    <dbReference type="NCBI Taxonomy" id="1754190"/>
    <lineage>
        <taxon>Eukaryota</taxon>
        <taxon>Fungi</taxon>
        <taxon>Fungi incertae sedis</taxon>
        <taxon>Chytridiomycota</taxon>
        <taxon>Chytridiomycota incertae sedis</taxon>
        <taxon>Neocallimastigomycetes</taxon>
        <taxon>Neocallimastigales</taxon>
        <taxon>Neocallimastigaceae</taxon>
        <taxon>Neocallimastix</taxon>
    </lineage>
</organism>